<accession>A0AAW5E678</accession>
<protein>
    <submittedName>
        <fullName evidence="2">Transposase</fullName>
    </submittedName>
</protein>
<gene>
    <name evidence="2" type="ORF">MJG50_22025</name>
</gene>
<dbReference type="RefSeq" id="WP_240257914.1">
    <property type="nucleotide sequence ID" value="NZ_JAKTTI010000095.1"/>
</dbReference>
<dbReference type="EMBL" id="JAKTTI010000095">
    <property type="protein sequence ID" value="MCH1627998.1"/>
    <property type="molecule type" value="Genomic_DNA"/>
</dbReference>
<dbReference type="AlphaFoldDB" id="A0AAW5E678"/>
<reference evidence="2" key="1">
    <citation type="submission" date="2022-02" db="EMBL/GenBank/DDBJ databases">
        <title>Fredinandcohnia quinoae sp. nov. isolated from Chenopodium quinoa seeds.</title>
        <authorList>
            <person name="Saati-Santamaria Z."/>
            <person name="Flores-Felix J.D."/>
            <person name="Igual J.M."/>
            <person name="Velazquez E."/>
            <person name="Garcia-Fraile P."/>
            <person name="Martinez-Molina E."/>
        </authorList>
    </citation>
    <scope>NUCLEOTIDE SEQUENCE</scope>
    <source>
        <strain evidence="2">SECRCQ15</strain>
    </source>
</reference>
<dbReference type="Pfam" id="PF01385">
    <property type="entry name" value="OrfB_IS605"/>
    <property type="match status" value="1"/>
</dbReference>
<evidence type="ECO:0000313" key="3">
    <source>
        <dbReference type="Proteomes" id="UP001431131"/>
    </source>
</evidence>
<evidence type="ECO:0000313" key="2">
    <source>
        <dbReference type="EMBL" id="MCH1627998.1"/>
    </source>
</evidence>
<keyword evidence="3" id="KW-1185">Reference proteome</keyword>
<feature type="non-terminal residue" evidence="2">
    <location>
        <position position="1"/>
    </location>
</feature>
<sequence>GRILNATVRRNPSGKYFVSILAETEVHSLGKTGSSVGVDLGLKDFAILSTGEVFSNPKWFHKLEEKLANAQRILSRRVKGSSNWNKQRIKVTRI</sequence>
<evidence type="ECO:0000259" key="1">
    <source>
        <dbReference type="Pfam" id="PF01385"/>
    </source>
</evidence>
<feature type="domain" description="Probable transposase IS891/IS1136/IS1341" evidence="1">
    <location>
        <begin position="25"/>
        <end position="94"/>
    </location>
</feature>
<dbReference type="InterPro" id="IPR001959">
    <property type="entry name" value="Transposase"/>
</dbReference>
<feature type="non-terminal residue" evidence="2">
    <location>
        <position position="94"/>
    </location>
</feature>
<organism evidence="2 3">
    <name type="scientific">Fredinandcohnia quinoae</name>
    <dbReference type="NCBI Taxonomy" id="2918902"/>
    <lineage>
        <taxon>Bacteria</taxon>
        <taxon>Bacillati</taxon>
        <taxon>Bacillota</taxon>
        <taxon>Bacilli</taxon>
        <taxon>Bacillales</taxon>
        <taxon>Bacillaceae</taxon>
        <taxon>Fredinandcohnia</taxon>
    </lineage>
</organism>
<name>A0AAW5E678_9BACI</name>
<comment type="caution">
    <text evidence="2">The sequence shown here is derived from an EMBL/GenBank/DDBJ whole genome shotgun (WGS) entry which is preliminary data.</text>
</comment>
<dbReference type="Proteomes" id="UP001431131">
    <property type="component" value="Unassembled WGS sequence"/>
</dbReference>
<proteinExistence type="predicted"/>